<comment type="caution">
    <text evidence="2">The sequence shown here is derived from an EMBL/GenBank/DDBJ whole genome shotgun (WGS) entry which is preliminary data.</text>
</comment>
<keyword evidence="1" id="KW-1133">Transmembrane helix</keyword>
<sequence length="146" mass="16171">MSAFIFFAGRAANAALELVGVGWRGALGTAWTLICLVLLAIACLVGPFMVAIIVDALDEPGQHSVLDSNPMTEGVTFEALVFGVIAGLHLLLLLVSWFGRRALLERLVWEHRKTALRRKRPGLRGFSSVEYDALSPTRNWRRTLRR</sequence>
<keyword evidence="3" id="KW-1185">Reference proteome</keyword>
<evidence type="ECO:0000256" key="1">
    <source>
        <dbReference type="SAM" id="Phobius"/>
    </source>
</evidence>
<proteinExistence type="predicted"/>
<gene>
    <name evidence="2" type="ORF">ACFPWV_25055</name>
</gene>
<protein>
    <submittedName>
        <fullName evidence="2">Uncharacterized protein</fullName>
    </submittedName>
</protein>
<keyword evidence="1" id="KW-0812">Transmembrane</keyword>
<feature type="transmembrane region" description="Helical" evidence="1">
    <location>
        <begin position="30"/>
        <end position="54"/>
    </location>
</feature>
<dbReference type="Proteomes" id="UP001596035">
    <property type="component" value="Unassembled WGS sequence"/>
</dbReference>
<name>A0ABW0E0T4_9ACTN</name>
<reference evidence="3" key="1">
    <citation type="journal article" date="2019" name="Int. J. Syst. Evol. Microbiol.">
        <title>The Global Catalogue of Microorganisms (GCM) 10K type strain sequencing project: providing services to taxonomists for standard genome sequencing and annotation.</title>
        <authorList>
            <consortium name="The Broad Institute Genomics Platform"/>
            <consortium name="The Broad Institute Genome Sequencing Center for Infectious Disease"/>
            <person name="Wu L."/>
            <person name="Ma J."/>
        </authorList>
    </citation>
    <scope>NUCLEOTIDE SEQUENCE [LARGE SCALE GENOMIC DNA]</scope>
    <source>
        <strain evidence="3">CGMCC 4.7131</strain>
    </source>
</reference>
<accession>A0ABW0E0T4</accession>
<evidence type="ECO:0000313" key="3">
    <source>
        <dbReference type="Proteomes" id="UP001596035"/>
    </source>
</evidence>
<dbReference type="RefSeq" id="WP_344559154.1">
    <property type="nucleotide sequence ID" value="NZ_BAAATG010000012.1"/>
</dbReference>
<evidence type="ECO:0000313" key="2">
    <source>
        <dbReference type="EMBL" id="MFC5243138.1"/>
    </source>
</evidence>
<organism evidence="2 3">
    <name type="scientific">Streptomyces atrovirens</name>
    <dbReference type="NCBI Taxonomy" id="285556"/>
    <lineage>
        <taxon>Bacteria</taxon>
        <taxon>Bacillati</taxon>
        <taxon>Actinomycetota</taxon>
        <taxon>Actinomycetes</taxon>
        <taxon>Kitasatosporales</taxon>
        <taxon>Streptomycetaceae</taxon>
        <taxon>Streptomyces</taxon>
    </lineage>
</organism>
<keyword evidence="1" id="KW-0472">Membrane</keyword>
<dbReference type="EMBL" id="JBHSKN010000022">
    <property type="protein sequence ID" value="MFC5243138.1"/>
    <property type="molecule type" value="Genomic_DNA"/>
</dbReference>
<feature type="transmembrane region" description="Helical" evidence="1">
    <location>
        <begin position="75"/>
        <end position="99"/>
    </location>
</feature>